<keyword evidence="3" id="KW-0560">Oxidoreductase</keyword>
<dbReference type="CDD" id="cd13867">
    <property type="entry name" value="CuRO_2_CueO_FtsP"/>
    <property type="match status" value="1"/>
</dbReference>
<dbReference type="Pfam" id="PF07732">
    <property type="entry name" value="Cu-oxidase_3"/>
    <property type="match status" value="1"/>
</dbReference>
<keyword evidence="4" id="KW-0732">Signal</keyword>
<comment type="similarity">
    <text evidence="1">Belongs to the multicopper oxidase family.</text>
</comment>
<evidence type="ECO:0000313" key="7">
    <source>
        <dbReference type="EMBL" id="KQB85945.1"/>
    </source>
</evidence>
<dbReference type="InterPro" id="IPR002355">
    <property type="entry name" value="Cu_oxidase_Cu_BS"/>
</dbReference>
<proteinExistence type="inferred from homology"/>
<dbReference type="CDD" id="cd13890">
    <property type="entry name" value="CuRO_3_CueO_FtsP"/>
    <property type="match status" value="1"/>
</dbReference>
<evidence type="ECO:0000259" key="5">
    <source>
        <dbReference type="Pfam" id="PF07731"/>
    </source>
</evidence>
<dbReference type="GO" id="GO:0016491">
    <property type="term" value="F:oxidoreductase activity"/>
    <property type="evidence" value="ECO:0007669"/>
    <property type="project" value="UniProtKB-KW"/>
</dbReference>
<dbReference type="InterPro" id="IPR011707">
    <property type="entry name" value="Cu-oxidase-like_N"/>
</dbReference>
<dbReference type="OrthoDB" id="345021at2"/>
<dbReference type="Proteomes" id="UP000050488">
    <property type="component" value="Unassembled WGS sequence"/>
</dbReference>
<dbReference type="PROSITE" id="PS00080">
    <property type="entry name" value="MULTICOPPER_OXIDASE2"/>
    <property type="match status" value="1"/>
</dbReference>
<dbReference type="GO" id="GO:0005507">
    <property type="term" value="F:copper ion binding"/>
    <property type="evidence" value="ECO:0007669"/>
    <property type="project" value="InterPro"/>
</dbReference>
<evidence type="ECO:0000256" key="2">
    <source>
        <dbReference type="ARBA" id="ARBA00022723"/>
    </source>
</evidence>
<comment type="caution">
    <text evidence="7">The sequence shown here is derived from an EMBL/GenBank/DDBJ whole genome shotgun (WGS) entry which is preliminary data.</text>
</comment>
<dbReference type="STRING" id="1544413.Clow_01687"/>
<dbReference type="InterPro" id="IPR045087">
    <property type="entry name" value="Cu-oxidase_fam"/>
</dbReference>
<evidence type="ECO:0000313" key="8">
    <source>
        <dbReference type="Proteomes" id="UP000050488"/>
    </source>
</evidence>
<dbReference type="PATRIC" id="fig|1544413.3.peg.1695"/>
<dbReference type="EMBL" id="LKEV01000005">
    <property type="protein sequence ID" value="KQB85945.1"/>
    <property type="molecule type" value="Genomic_DNA"/>
</dbReference>
<dbReference type="InterPro" id="IPR011706">
    <property type="entry name" value="Cu-oxidase_C"/>
</dbReference>
<protein>
    <submittedName>
        <fullName evidence="7">Blue copper oxidase CueO</fullName>
    </submittedName>
</protein>
<feature type="chain" id="PRO_5006184450" evidence="4">
    <location>
        <begin position="26"/>
        <end position="500"/>
    </location>
</feature>
<evidence type="ECO:0000256" key="3">
    <source>
        <dbReference type="ARBA" id="ARBA00023002"/>
    </source>
</evidence>
<dbReference type="CDD" id="cd04232">
    <property type="entry name" value="CuRO_1_CueO_FtsP"/>
    <property type="match status" value="1"/>
</dbReference>
<dbReference type="Pfam" id="PF07731">
    <property type="entry name" value="Cu-oxidase_2"/>
    <property type="match status" value="1"/>
</dbReference>
<dbReference type="InterPro" id="IPR008972">
    <property type="entry name" value="Cupredoxin"/>
</dbReference>
<organism evidence="7 8">
    <name type="scientific">Corynebacterium lowii</name>
    <dbReference type="NCBI Taxonomy" id="1544413"/>
    <lineage>
        <taxon>Bacteria</taxon>
        <taxon>Bacillati</taxon>
        <taxon>Actinomycetota</taxon>
        <taxon>Actinomycetes</taxon>
        <taxon>Mycobacteriales</taxon>
        <taxon>Corynebacteriaceae</taxon>
        <taxon>Corynebacterium</taxon>
    </lineage>
</organism>
<dbReference type="PANTHER" id="PTHR48267">
    <property type="entry name" value="CUPREDOXIN SUPERFAMILY PROTEIN"/>
    <property type="match status" value="1"/>
</dbReference>
<gene>
    <name evidence="7" type="primary">cueO</name>
    <name evidence="7" type="ORF">Clow_01687</name>
</gene>
<evidence type="ECO:0000259" key="6">
    <source>
        <dbReference type="Pfam" id="PF07732"/>
    </source>
</evidence>
<reference evidence="7 8" key="1">
    <citation type="submission" date="2015-10" db="EMBL/GenBank/DDBJ databases">
        <title>Corynebacteirum lowii and Corynebacterium oculi species nova, derived from human clinical disease and and emended description of Corynebacterium mastiditis.</title>
        <authorList>
            <person name="Bernard K."/>
            <person name="Pacheco A.L."/>
            <person name="Mcdougall C."/>
            <person name="Burtx T."/>
            <person name="Weibe D."/>
            <person name="Tyler S."/>
            <person name="Olson A.B."/>
            <person name="Cnockaert M."/>
            <person name="Eguchi H."/>
            <person name="Kuwahara T."/>
            <person name="Nakayama-Imaohji H."/>
            <person name="Boudewijins M."/>
            <person name="Van Hoecke F."/>
            <person name="Bernier A.-M."/>
            <person name="Vandamme P."/>
        </authorList>
    </citation>
    <scope>NUCLEOTIDE SEQUENCE [LARGE SCALE GENOMIC DNA]</scope>
    <source>
        <strain evidence="7 8">NML 130206</strain>
    </source>
</reference>
<evidence type="ECO:0000256" key="1">
    <source>
        <dbReference type="ARBA" id="ARBA00010609"/>
    </source>
</evidence>
<feature type="signal peptide" evidence="4">
    <location>
        <begin position="1"/>
        <end position="25"/>
    </location>
</feature>
<dbReference type="AlphaFoldDB" id="A0A0Q0U275"/>
<evidence type="ECO:0000256" key="4">
    <source>
        <dbReference type="SAM" id="SignalP"/>
    </source>
</evidence>
<keyword evidence="8" id="KW-1185">Reference proteome</keyword>
<accession>A0A0Q0U275</accession>
<feature type="domain" description="Plastocyanin-like" evidence="5">
    <location>
        <begin position="373"/>
        <end position="484"/>
    </location>
</feature>
<name>A0A0Q0U275_9CORY</name>
<feature type="domain" description="Plastocyanin-like" evidence="6">
    <location>
        <begin position="68"/>
        <end position="179"/>
    </location>
</feature>
<dbReference type="PANTHER" id="PTHR48267:SF1">
    <property type="entry name" value="BILIRUBIN OXIDASE"/>
    <property type="match status" value="1"/>
</dbReference>
<keyword evidence="2" id="KW-0479">Metal-binding</keyword>
<dbReference type="SUPFAM" id="SSF49503">
    <property type="entry name" value="Cupredoxins"/>
    <property type="match status" value="3"/>
</dbReference>
<dbReference type="Gene3D" id="2.60.40.420">
    <property type="entry name" value="Cupredoxins - blue copper proteins"/>
    <property type="match status" value="3"/>
</dbReference>
<dbReference type="RefSeq" id="WP_055178288.1">
    <property type="nucleotide sequence ID" value="NZ_JAUSQY010000001.1"/>
</dbReference>
<sequence length="500" mass="54546">MERRTFLRGAGLSALALAAAPLLPACSGGQPTPRGYSGQARPLPIPPLAEGELIDAVRTFRLDATAVDAQILPDTTTPAWGFNGAQLGPTLRLRRGEDVQMEVTNRLDETTTIHWHGMKLPASADGGPHQPIAPGQQWRPRWTVDQPAATLWYHPHPHERTALHAYRGLAGMILVEDEASRALPLPSAYGVDDIPVAIMDQKFHEDGRLDEESDPDLGLKGDTPTVNGITHAYFDVTASALRLRLLNAATMRFYRLGFSDERPFHVVATDSGLLPEPIEATDLPISPGERAEIVVSLKPGETVTLVSRAFPDNLGVPQDEYSLDFGLQDSFDLLEIRAAENLAPSPELPGTLNPEAAREVAVAGAIEREFVLNTFQINGQSMDMGRVDVTIDHEGPEIWTVTNENADWIHNFHIHDAAFRVLSLDGTESDVFTSGWKDTVALPPGATARLAVEFGYYPDPRWAYMYHCHMLLHEDSGMMGQFMIAGPGEQAALMSGEGHG</sequence>